<dbReference type="GO" id="GO:0003700">
    <property type="term" value="F:DNA-binding transcription factor activity"/>
    <property type="evidence" value="ECO:0007669"/>
    <property type="project" value="TreeGrafter"/>
</dbReference>
<dbReference type="InterPro" id="IPR005471">
    <property type="entry name" value="Tscrpt_reg_IclR_N"/>
</dbReference>
<evidence type="ECO:0000313" key="7">
    <source>
        <dbReference type="Proteomes" id="UP000182584"/>
    </source>
</evidence>
<name>A0A1H9W9U4_BUTFI</name>
<feature type="domain" description="IclR-ED" evidence="5">
    <location>
        <begin position="68"/>
        <end position="252"/>
    </location>
</feature>
<gene>
    <name evidence="6" type="ORF">SAMN04487884_12852</name>
</gene>
<dbReference type="PROSITE" id="PS51077">
    <property type="entry name" value="HTH_ICLR"/>
    <property type="match status" value="1"/>
</dbReference>
<dbReference type="eggNOG" id="COG1414">
    <property type="taxonomic scope" value="Bacteria"/>
</dbReference>
<keyword evidence="1" id="KW-0805">Transcription regulation</keyword>
<dbReference type="RefSeq" id="WP_022755393.1">
    <property type="nucleotide sequence ID" value="NZ_CP065800.1"/>
</dbReference>
<dbReference type="PANTHER" id="PTHR30136:SF24">
    <property type="entry name" value="HTH-TYPE TRANSCRIPTIONAL REPRESSOR ALLR"/>
    <property type="match status" value="1"/>
</dbReference>
<proteinExistence type="predicted"/>
<dbReference type="SUPFAM" id="SSF55781">
    <property type="entry name" value="GAF domain-like"/>
    <property type="match status" value="1"/>
</dbReference>
<dbReference type="EMBL" id="FOGJ01000028">
    <property type="protein sequence ID" value="SES30690.1"/>
    <property type="molecule type" value="Genomic_DNA"/>
</dbReference>
<dbReference type="InterPro" id="IPR014757">
    <property type="entry name" value="Tscrpt_reg_IclR_C"/>
</dbReference>
<dbReference type="Gene3D" id="1.10.10.10">
    <property type="entry name" value="Winged helix-like DNA-binding domain superfamily/Winged helix DNA-binding domain"/>
    <property type="match status" value="1"/>
</dbReference>
<sequence length="254" mass="28387">MEDKNPIQVADRLFGVVEFLAERDSSGLMEIASALGLNKSTTHRILTSLQYMGYVRQTEEGKYVLTMKIVELSGKVMSRVDIIGVVRPHLKSLMELTGETVHFVKRDGNEAIYIDKVESRTNTIQMVSHIGSRIPLFCSGVGKAMAATFSPDEVRRMWKDSNIVKLTPNTITDYLDFEETLARVREEGYAIDDEENQLGVRCVAADLSAPGKPAEYALSISAPVSRMDDGRLLKLADYMLKTRNEILDAIRPIL</sequence>
<dbReference type="PANTHER" id="PTHR30136">
    <property type="entry name" value="HELIX-TURN-HELIX TRANSCRIPTIONAL REGULATOR, ICLR FAMILY"/>
    <property type="match status" value="1"/>
</dbReference>
<dbReference type="OrthoDB" id="9791752at2"/>
<dbReference type="AlphaFoldDB" id="A0A1H9W9U4"/>
<evidence type="ECO:0000256" key="1">
    <source>
        <dbReference type="ARBA" id="ARBA00023015"/>
    </source>
</evidence>
<dbReference type="SUPFAM" id="SSF46785">
    <property type="entry name" value="Winged helix' DNA-binding domain"/>
    <property type="match status" value="1"/>
</dbReference>
<dbReference type="InterPro" id="IPR029016">
    <property type="entry name" value="GAF-like_dom_sf"/>
</dbReference>
<accession>A0A1H9W9U4</accession>
<dbReference type="InterPro" id="IPR050707">
    <property type="entry name" value="HTH_MetabolicPath_Reg"/>
</dbReference>
<evidence type="ECO:0000256" key="3">
    <source>
        <dbReference type="ARBA" id="ARBA00023163"/>
    </source>
</evidence>
<keyword evidence="3" id="KW-0804">Transcription</keyword>
<protein>
    <submittedName>
        <fullName evidence="6">Transcriptional regulator, IclR family</fullName>
    </submittedName>
</protein>
<dbReference type="Proteomes" id="UP000182584">
    <property type="component" value="Unassembled WGS sequence"/>
</dbReference>
<dbReference type="PROSITE" id="PS51078">
    <property type="entry name" value="ICLR_ED"/>
    <property type="match status" value="1"/>
</dbReference>
<evidence type="ECO:0000259" key="5">
    <source>
        <dbReference type="PROSITE" id="PS51078"/>
    </source>
</evidence>
<evidence type="ECO:0000256" key="2">
    <source>
        <dbReference type="ARBA" id="ARBA00023125"/>
    </source>
</evidence>
<dbReference type="InterPro" id="IPR036390">
    <property type="entry name" value="WH_DNA-bd_sf"/>
</dbReference>
<dbReference type="GO" id="GO:0003677">
    <property type="term" value="F:DNA binding"/>
    <property type="evidence" value="ECO:0007669"/>
    <property type="project" value="UniProtKB-KW"/>
</dbReference>
<dbReference type="GO" id="GO:0045892">
    <property type="term" value="P:negative regulation of DNA-templated transcription"/>
    <property type="evidence" value="ECO:0007669"/>
    <property type="project" value="TreeGrafter"/>
</dbReference>
<keyword evidence="2" id="KW-0238">DNA-binding</keyword>
<dbReference type="Gene3D" id="3.30.450.40">
    <property type="match status" value="1"/>
</dbReference>
<dbReference type="Pfam" id="PF09339">
    <property type="entry name" value="HTH_IclR"/>
    <property type="match status" value="1"/>
</dbReference>
<feature type="domain" description="HTH iclR-type" evidence="4">
    <location>
        <begin position="7"/>
        <end position="67"/>
    </location>
</feature>
<evidence type="ECO:0000259" key="4">
    <source>
        <dbReference type="PROSITE" id="PS51077"/>
    </source>
</evidence>
<evidence type="ECO:0000313" key="6">
    <source>
        <dbReference type="EMBL" id="SES30690.1"/>
    </source>
</evidence>
<dbReference type="InterPro" id="IPR036388">
    <property type="entry name" value="WH-like_DNA-bd_sf"/>
</dbReference>
<organism evidence="6 7">
    <name type="scientific">Butyrivibrio fibrisolvens</name>
    <dbReference type="NCBI Taxonomy" id="831"/>
    <lineage>
        <taxon>Bacteria</taxon>
        <taxon>Bacillati</taxon>
        <taxon>Bacillota</taxon>
        <taxon>Clostridia</taxon>
        <taxon>Lachnospirales</taxon>
        <taxon>Lachnospiraceae</taxon>
        <taxon>Butyrivibrio</taxon>
    </lineage>
</organism>
<dbReference type="SMART" id="SM00346">
    <property type="entry name" value="HTH_ICLR"/>
    <property type="match status" value="1"/>
</dbReference>
<reference evidence="6 7" key="1">
    <citation type="submission" date="2016-10" db="EMBL/GenBank/DDBJ databases">
        <authorList>
            <person name="de Groot N.N."/>
        </authorList>
    </citation>
    <scope>NUCLEOTIDE SEQUENCE [LARGE SCALE GENOMIC DNA]</scope>
    <source>
        <strain evidence="6 7">AR40</strain>
    </source>
</reference>
<dbReference type="Pfam" id="PF01614">
    <property type="entry name" value="IclR_C"/>
    <property type="match status" value="1"/>
</dbReference>